<gene>
    <name evidence="1" type="ORF">SteCoe_17042</name>
</gene>
<dbReference type="EMBL" id="MPUH01000346">
    <property type="protein sequence ID" value="OMJ82263.1"/>
    <property type="molecule type" value="Genomic_DNA"/>
</dbReference>
<proteinExistence type="predicted"/>
<comment type="caution">
    <text evidence="1">The sequence shown here is derived from an EMBL/GenBank/DDBJ whole genome shotgun (WGS) entry which is preliminary data.</text>
</comment>
<accession>A0A1R2BZN9</accession>
<dbReference type="Proteomes" id="UP000187209">
    <property type="component" value="Unassembled WGS sequence"/>
</dbReference>
<dbReference type="AlphaFoldDB" id="A0A1R2BZN9"/>
<keyword evidence="2" id="KW-1185">Reference proteome</keyword>
<name>A0A1R2BZN9_9CILI</name>
<protein>
    <submittedName>
        <fullName evidence="1">Uncharacterized protein</fullName>
    </submittedName>
</protein>
<sequence length="518" mass="59463">MSNSSVTILTRIRCKSRESIKNSTDISGIISSKHKQQPLIQRIKSQSSPAKASYSQQYSLPNLKTLNKQKLSLNTLSSSEESKLKTKIAQDLIIKRTESLVAYRIRLRALLDGEFASQTDKFIIKNSTSLGQTPNIAELQISPLQGKSKYPLLKRPLNFLNKKPARNFKALNDAYYFVNIFQSGKFASFYSLLNIFTENTNSYPYCMRTKEPPKPEIPIISNGEIPKDWVKCTCHQGLIDTSEDLSLKKIPLVEKIQEFYPFATPIFFKLQNVSCITKAIIINFESIYEEKTSSISSAVKKALKLLNGCFHLVFVTNNPTNLTTILLQSEVENLNISGVYKIANNTSKRICYLDYSQIFLDFQCSNPRKDCLIVSNHNIFDYKEQFTEDMIGYKIGTTIKVNIEKAPIISYEFDIQPITILLPNPNYPWKFSFFVEFAEDLSEYILENYYFRNTCDFESILESKNYNIVSSSLIYQAIFLNLDYLGSNNNISNKEQCLIHYAKNKKDQDNSRCNLFIF</sequence>
<evidence type="ECO:0000313" key="1">
    <source>
        <dbReference type="EMBL" id="OMJ82263.1"/>
    </source>
</evidence>
<reference evidence="1 2" key="1">
    <citation type="submission" date="2016-11" db="EMBL/GenBank/DDBJ databases">
        <title>The macronuclear genome of Stentor coeruleus: a giant cell with tiny introns.</title>
        <authorList>
            <person name="Slabodnick M."/>
            <person name="Ruby J.G."/>
            <person name="Reiff S.B."/>
            <person name="Swart E.C."/>
            <person name="Gosai S."/>
            <person name="Prabakaran S."/>
            <person name="Witkowska E."/>
            <person name="Larue G.E."/>
            <person name="Fisher S."/>
            <person name="Freeman R.M."/>
            <person name="Gunawardena J."/>
            <person name="Chu W."/>
            <person name="Stover N.A."/>
            <person name="Gregory B.D."/>
            <person name="Nowacki M."/>
            <person name="Derisi J."/>
            <person name="Roy S.W."/>
            <person name="Marshall W.F."/>
            <person name="Sood P."/>
        </authorList>
    </citation>
    <scope>NUCLEOTIDE SEQUENCE [LARGE SCALE GENOMIC DNA]</scope>
    <source>
        <strain evidence="1">WM001</strain>
    </source>
</reference>
<evidence type="ECO:0000313" key="2">
    <source>
        <dbReference type="Proteomes" id="UP000187209"/>
    </source>
</evidence>
<organism evidence="1 2">
    <name type="scientific">Stentor coeruleus</name>
    <dbReference type="NCBI Taxonomy" id="5963"/>
    <lineage>
        <taxon>Eukaryota</taxon>
        <taxon>Sar</taxon>
        <taxon>Alveolata</taxon>
        <taxon>Ciliophora</taxon>
        <taxon>Postciliodesmatophora</taxon>
        <taxon>Heterotrichea</taxon>
        <taxon>Heterotrichida</taxon>
        <taxon>Stentoridae</taxon>
        <taxon>Stentor</taxon>
    </lineage>
</organism>